<dbReference type="Proteomes" id="UP000799772">
    <property type="component" value="Unassembled WGS sequence"/>
</dbReference>
<evidence type="ECO:0000256" key="5">
    <source>
        <dbReference type="SAM" id="Phobius"/>
    </source>
</evidence>
<keyword evidence="2 5" id="KW-0812">Transmembrane</keyword>
<dbReference type="OrthoDB" id="2830640at2759"/>
<dbReference type="GO" id="GO:0016020">
    <property type="term" value="C:membrane"/>
    <property type="evidence" value="ECO:0007669"/>
    <property type="project" value="UniProtKB-SubCell"/>
</dbReference>
<keyword evidence="7" id="KW-1185">Reference proteome</keyword>
<keyword evidence="4 5" id="KW-0472">Membrane</keyword>
<feature type="transmembrane region" description="Helical" evidence="5">
    <location>
        <begin position="360"/>
        <end position="382"/>
    </location>
</feature>
<proteinExistence type="predicted"/>
<feature type="transmembrane region" description="Helical" evidence="5">
    <location>
        <begin position="394"/>
        <end position="414"/>
    </location>
</feature>
<protein>
    <submittedName>
        <fullName evidence="6">Uncharacterized protein</fullName>
    </submittedName>
</protein>
<evidence type="ECO:0000313" key="6">
    <source>
        <dbReference type="EMBL" id="KAF2104874.1"/>
    </source>
</evidence>
<dbReference type="InterPro" id="IPR045863">
    <property type="entry name" value="CorA_TM1_TM2"/>
</dbReference>
<gene>
    <name evidence="6" type="ORF">NA57DRAFT_71077</name>
</gene>
<evidence type="ECO:0000256" key="3">
    <source>
        <dbReference type="ARBA" id="ARBA00022989"/>
    </source>
</evidence>
<sequence length="443" mass="50334">MESWSQYYEKIGASQLPVDIKYEYDEEAPEILVREVLCDQQSNSYEAKSRIIAGTDIGVWLQNENQDKNDNRIIPALQLVWVNWCNNSLMHIRKDWEEQILNSFNLTAAKHYAGVTRYSFARFEERTGSSDSTKSYLVRSPLLCLIWSYDKSLGRNRGIFVADPWLRHQMSHLLECVNGSTLHHPMFLAEVASMVLNSHHDFWLSAAERDIRPAEARTGFGGAMRKHPPAQKALSELSAQMSGVKVNLAASDVGLAFNKRLNRFIWENLQDYSNAPDGSPQLAAFDAGKKALMASCEATKDRLDCVHDRLDEYVKRADNQLTALFHLITQEDTKASLAIAQESKALAEAAKRDSDSMKSLSLVSMIFLPSTAVASIFAMPFFDWDRNGVNDNFWIYWVTVIPLTILTLLIWQLWIRRQNLIRKAEYLKGSEGGDLEKDDKISA</sequence>
<dbReference type="Gene3D" id="1.20.58.340">
    <property type="entry name" value="Magnesium transport protein CorA, transmembrane region"/>
    <property type="match status" value="1"/>
</dbReference>
<dbReference type="GO" id="GO:0046873">
    <property type="term" value="F:metal ion transmembrane transporter activity"/>
    <property type="evidence" value="ECO:0007669"/>
    <property type="project" value="InterPro"/>
</dbReference>
<reference evidence="6" key="1">
    <citation type="journal article" date="2020" name="Stud. Mycol.">
        <title>101 Dothideomycetes genomes: a test case for predicting lifestyles and emergence of pathogens.</title>
        <authorList>
            <person name="Haridas S."/>
            <person name="Albert R."/>
            <person name="Binder M."/>
            <person name="Bloem J."/>
            <person name="Labutti K."/>
            <person name="Salamov A."/>
            <person name="Andreopoulos B."/>
            <person name="Baker S."/>
            <person name="Barry K."/>
            <person name="Bills G."/>
            <person name="Bluhm B."/>
            <person name="Cannon C."/>
            <person name="Castanera R."/>
            <person name="Culley D."/>
            <person name="Daum C."/>
            <person name="Ezra D."/>
            <person name="Gonzalez J."/>
            <person name="Henrissat B."/>
            <person name="Kuo A."/>
            <person name="Liang C."/>
            <person name="Lipzen A."/>
            <person name="Lutzoni F."/>
            <person name="Magnuson J."/>
            <person name="Mondo S."/>
            <person name="Nolan M."/>
            <person name="Ohm R."/>
            <person name="Pangilinan J."/>
            <person name="Park H.-J."/>
            <person name="Ramirez L."/>
            <person name="Alfaro M."/>
            <person name="Sun H."/>
            <person name="Tritt A."/>
            <person name="Yoshinaga Y."/>
            <person name="Zwiers L.-H."/>
            <person name="Turgeon B."/>
            <person name="Goodwin S."/>
            <person name="Spatafora J."/>
            <person name="Crous P."/>
            <person name="Grigoriev I."/>
        </authorList>
    </citation>
    <scope>NUCLEOTIDE SEQUENCE</scope>
    <source>
        <strain evidence="6">CBS 133067</strain>
    </source>
</reference>
<organism evidence="6 7">
    <name type="scientific">Rhizodiscina lignyota</name>
    <dbReference type="NCBI Taxonomy" id="1504668"/>
    <lineage>
        <taxon>Eukaryota</taxon>
        <taxon>Fungi</taxon>
        <taxon>Dikarya</taxon>
        <taxon>Ascomycota</taxon>
        <taxon>Pezizomycotina</taxon>
        <taxon>Dothideomycetes</taxon>
        <taxon>Pleosporomycetidae</taxon>
        <taxon>Aulographales</taxon>
        <taxon>Rhizodiscinaceae</taxon>
        <taxon>Rhizodiscina</taxon>
    </lineage>
</organism>
<name>A0A9P4MGW9_9PEZI</name>
<accession>A0A9P4MGW9</accession>
<evidence type="ECO:0000313" key="7">
    <source>
        <dbReference type="Proteomes" id="UP000799772"/>
    </source>
</evidence>
<comment type="subcellular location">
    <subcellularLocation>
        <location evidence="1">Membrane</location>
        <topology evidence="1">Multi-pass membrane protein</topology>
    </subcellularLocation>
</comment>
<evidence type="ECO:0000256" key="1">
    <source>
        <dbReference type="ARBA" id="ARBA00004141"/>
    </source>
</evidence>
<dbReference type="AlphaFoldDB" id="A0A9P4MGW9"/>
<dbReference type="EMBL" id="ML978121">
    <property type="protein sequence ID" value="KAF2104874.1"/>
    <property type="molecule type" value="Genomic_DNA"/>
</dbReference>
<comment type="caution">
    <text evidence="6">The sequence shown here is derived from an EMBL/GenBank/DDBJ whole genome shotgun (WGS) entry which is preliminary data.</text>
</comment>
<dbReference type="SUPFAM" id="SSF144083">
    <property type="entry name" value="Magnesium transport protein CorA, transmembrane region"/>
    <property type="match status" value="1"/>
</dbReference>
<keyword evidence="3 5" id="KW-1133">Transmembrane helix</keyword>
<evidence type="ECO:0000256" key="4">
    <source>
        <dbReference type="ARBA" id="ARBA00023136"/>
    </source>
</evidence>
<evidence type="ECO:0000256" key="2">
    <source>
        <dbReference type="ARBA" id="ARBA00022692"/>
    </source>
</evidence>